<dbReference type="InterPro" id="IPR029055">
    <property type="entry name" value="Ntn_hydrolases_N"/>
</dbReference>
<evidence type="ECO:0000256" key="2">
    <source>
        <dbReference type="ARBA" id="ARBA00022801"/>
    </source>
</evidence>
<dbReference type="Gene3D" id="3.60.60.10">
    <property type="entry name" value="Penicillin V Acylase, Chain A"/>
    <property type="match status" value="1"/>
</dbReference>
<keyword evidence="2 4" id="KW-0378">Hydrolase</keyword>
<gene>
    <name evidence="4" type="ORF">FHU10_3130</name>
</gene>
<reference evidence="4" key="1">
    <citation type="submission" date="2019-06" db="EMBL/GenBank/DDBJ databases">
        <authorList>
            <person name="Deangelis K."/>
            <person name="Huntemann M."/>
            <person name="Clum A."/>
            <person name="Pillay M."/>
            <person name="Palaniappan K."/>
            <person name="Varghese N."/>
            <person name="Mikhailova N."/>
            <person name="Stamatis D."/>
            <person name="Reddy T."/>
            <person name="Daum C."/>
            <person name="Shapiro N."/>
            <person name="Ivanova N."/>
            <person name="Kyrpides N."/>
            <person name="Woyke T."/>
        </authorList>
    </citation>
    <scope>NUCLEOTIDE SEQUENCE [LARGE SCALE GENOMIC DNA]</scope>
    <source>
        <strain evidence="4">128R</strain>
    </source>
</reference>
<evidence type="ECO:0000259" key="3">
    <source>
        <dbReference type="Pfam" id="PF02275"/>
    </source>
</evidence>
<dbReference type="OrthoDB" id="1265391at2"/>
<dbReference type="InterPro" id="IPR029132">
    <property type="entry name" value="CBAH/NAAA_C"/>
</dbReference>
<dbReference type="PANTHER" id="PTHR35527:SF2">
    <property type="entry name" value="HYDROLASE"/>
    <property type="match status" value="1"/>
</dbReference>
<sequence>MHWNIALSIVPVLLSIFGFLFSPQLAMACTRAVYHGEDNMVITGRTMDWKEDLHSDLWIFPQGMERQGNAGSNSIKWTSKYGSVVTAAYGVASTDGMNEKGLVANMLWLVESQYPAFDGQKPTLSLAAWAQYVLDNYATVEEAVNALEKEPFIVVTGGVPGQPRLATLHLSLSDATGDSAIFEYVNGKLVIHHSRDYQVLTNSPTYDQQLAINKYWQGIGGNVMLPGTNRAADRFVRAQFYINAIPKYHQARLAASSVLSVMRSVSVPFGITTPEEPNISSTRWRTLADHKNKLYYFESALGSSTFWVDLKQVDFSVGAPVKKLALGNDQIADFSGEVSAEFKATPAFEFLAADPSSASL</sequence>
<organism evidence="4">
    <name type="scientific">Serratia fonticola</name>
    <dbReference type="NCBI Taxonomy" id="47917"/>
    <lineage>
        <taxon>Bacteria</taxon>
        <taxon>Pseudomonadati</taxon>
        <taxon>Pseudomonadota</taxon>
        <taxon>Gammaproteobacteria</taxon>
        <taxon>Enterobacterales</taxon>
        <taxon>Yersiniaceae</taxon>
        <taxon>Serratia</taxon>
    </lineage>
</organism>
<feature type="domain" description="Choloylglycine hydrolase/NAAA C-terminal" evidence="3">
    <location>
        <begin position="29"/>
        <end position="315"/>
    </location>
</feature>
<accession>A0A559T7G7</accession>
<dbReference type="CDD" id="cd01902">
    <property type="entry name" value="Ntn_CGH"/>
    <property type="match status" value="1"/>
</dbReference>
<dbReference type="Pfam" id="PF02275">
    <property type="entry name" value="CBAH"/>
    <property type="match status" value="1"/>
</dbReference>
<comment type="caution">
    <text evidence="4">The sequence shown here is derived from an EMBL/GenBank/DDBJ whole genome shotgun (WGS) entry which is preliminary data.</text>
</comment>
<dbReference type="InterPro" id="IPR052193">
    <property type="entry name" value="Peptidase_C59"/>
</dbReference>
<dbReference type="EMBL" id="VISQ01000001">
    <property type="protein sequence ID" value="TVZ70551.1"/>
    <property type="molecule type" value="Genomic_DNA"/>
</dbReference>
<dbReference type="SUPFAM" id="SSF56235">
    <property type="entry name" value="N-terminal nucleophile aminohydrolases (Ntn hydrolases)"/>
    <property type="match status" value="1"/>
</dbReference>
<comment type="similarity">
    <text evidence="1">Belongs to the peptidase C59 family.</text>
</comment>
<dbReference type="GO" id="GO:0016787">
    <property type="term" value="F:hydrolase activity"/>
    <property type="evidence" value="ECO:0007669"/>
    <property type="project" value="UniProtKB-KW"/>
</dbReference>
<proteinExistence type="inferred from homology"/>
<name>A0A559T7G7_SERFO</name>
<evidence type="ECO:0000256" key="1">
    <source>
        <dbReference type="ARBA" id="ARBA00006625"/>
    </source>
</evidence>
<protein>
    <submittedName>
        <fullName evidence="4">Choloylglycine hydrolase</fullName>
    </submittedName>
</protein>
<dbReference type="PANTHER" id="PTHR35527">
    <property type="entry name" value="CHOLOYLGLYCINE HYDROLASE"/>
    <property type="match status" value="1"/>
</dbReference>
<evidence type="ECO:0000313" key="4">
    <source>
        <dbReference type="EMBL" id="TVZ70551.1"/>
    </source>
</evidence>
<reference evidence="4" key="2">
    <citation type="submission" date="2019-08" db="EMBL/GenBank/DDBJ databases">
        <title>Investigation of anaerobic lignin degradation for improved lignocellulosic biofuels.</title>
        <authorList>
            <person name="Deangelis K.PhD."/>
        </authorList>
    </citation>
    <scope>NUCLEOTIDE SEQUENCE [LARGE SCALE GENOMIC DNA]</scope>
    <source>
        <strain evidence="4">128R</strain>
    </source>
</reference>
<dbReference type="AlphaFoldDB" id="A0A559T7G7"/>